<dbReference type="InterPro" id="IPR041492">
    <property type="entry name" value="HAD_2"/>
</dbReference>
<dbReference type="Gene3D" id="1.10.150.240">
    <property type="entry name" value="Putative phosphatase, domain 2"/>
    <property type="match status" value="1"/>
</dbReference>
<dbReference type="InterPro" id="IPR050155">
    <property type="entry name" value="HAD-like_hydrolase_sf"/>
</dbReference>
<protein>
    <recommendedName>
        <fullName evidence="4">phosphoglycolate phosphatase</fullName>
        <ecNumber evidence="4">3.1.3.18</ecNumber>
    </recommendedName>
</protein>
<evidence type="ECO:0000256" key="5">
    <source>
        <dbReference type="ARBA" id="ARBA00022567"/>
    </source>
</evidence>
<comment type="function">
    <text evidence="6">Specifically catalyzes the dephosphorylation of 2-phosphoglycolate. Is involved in the dissimilation of the intracellular 2-phosphoglycolate formed during the DNA repair of 3'-phosphoglycolate ends, a major class of DNA lesions induced by oxidative stress.</text>
</comment>
<evidence type="ECO:0000256" key="6">
    <source>
        <dbReference type="ARBA" id="ARBA00059247"/>
    </source>
</evidence>
<reference evidence="7 8" key="1">
    <citation type="submission" date="2014-07" db="EMBL/GenBank/DDBJ databases">
        <authorList>
            <person name="McCorrison J."/>
            <person name="Sanka R."/>
            <person name="Torralba M."/>
            <person name="Gillis M."/>
            <person name="Haft D.H."/>
            <person name="Methe B."/>
            <person name="Sutton G."/>
            <person name="Nelson K.E."/>
        </authorList>
    </citation>
    <scope>NUCLEOTIDE SEQUENCE [LARGE SCALE GENOMIC DNA]</scope>
    <source>
        <strain evidence="7 8">DNF00040</strain>
    </source>
</reference>
<dbReference type="NCBIfam" id="TIGR01509">
    <property type="entry name" value="HAD-SF-IA-v3"/>
    <property type="match status" value="1"/>
</dbReference>
<proteinExistence type="predicted"/>
<dbReference type="RefSeq" id="WP_036558960.1">
    <property type="nucleotide sequence ID" value="NZ_JRNI01000021.1"/>
</dbReference>
<dbReference type="FunFam" id="3.40.50.1000:FF:000022">
    <property type="entry name" value="Phosphoglycolate phosphatase"/>
    <property type="match status" value="1"/>
</dbReference>
<dbReference type="Proteomes" id="UP000029629">
    <property type="component" value="Unassembled WGS sequence"/>
</dbReference>
<dbReference type="GO" id="GO:0008967">
    <property type="term" value="F:phosphoglycolate phosphatase activity"/>
    <property type="evidence" value="ECO:0007669"/>
    <property type="project" value="UniProtKB-EC"/>
</dbReference>
<dbReference type="EC" id="3.1.3.18" evidence="4"/>
<keyword evidence="8" id="KW-1185">Reference proteome</keyword>
<evidence type="ECO:0000313" key="8">
    <source>
        <dbReference type="Proteomes" id="UP000029629"/>
    </source>
</evidence>
<comment type="subunit">
    <text evidence="3">Homotrimer.</text>
</comment>
<dbReference type="EMBL" id="JRNI01000021">
    <property type="protein sequence ID" value="KGF30639.1"/>
    <property type="molecule type" value="Genomic_DNA"/>
</dbReference>
<dbReference type="SFLD" id="SFLDS00003">
    <property type="entry name" value="Haloacid_Dehalogenase"/>
    <property type="match status" value="1"/>
</dbReference>
<dbReference type="eggNOG" id="COG0546">
    <property type="taxonomic scope" value="Bacteria"/>
</dbReference>
<organism evidence="7 8">
    <name type="scientific">Oligella urethralis DNF00040</name>
    <dbReference type="NCBI Taxonomy" id="1401065"/>
    <lineage>
        <taxon>Bacteria</taxon>
        <taxon>Pseudomonadati</taxon>
        <taxon>Pseudomonadota</taxon>
        <taxon>Betaproteobacteria</taxon>
        <taxon>Burkholderiales</taxon>
        <taxon>Alcaligenaceae</taxon>
        <taxon>Oligella</taxon>
    </lineage>
</organism>
<evidence type="ECO:0000256" key="1">
    <source>
        <dbReference type="ARBA" id="ARBA00000830"/>
    </source>
</evidence>
<dbReference type="GO" id="GO:0005829">
    <property type="term" value="C:cytosol"/>
    <property type="evidence" value="ECO:0007669"/>
    <property type="project" value="TreeGrafter"/>
</dbReference>
<dbReference type="SUPFAM" id="SSF56784">
    <property type="entry name" value="HAD-like"/>
    <property type="match status" value="1"/>
</dbReference>
<sequence>MKYSTVIFDWDGTVVDSTYVIVDAIKKASRELGLEEPTTQKASWVIGLSLPKALLEVVPGLDETRLQAFIDAYRKYYFSADPDLKLFDGVLPMIQRLREQGLMTAVATGKSRFGLDCALANHGIANLFDVTKTADQTQSKPSPVMLQEIFDELMVQPDECVMIGDTSHDILMARNAGCDSIAVTYGAHTLREISQAEPSYIVNHVGELEHLLSRHTKKRSE</sequence>
<dbReference type="GO" id="GO:0019253">
    <property type="term" value="P:reductive pentose-phosphate cycle"/>
    <property type="evidence" value="ECO:0007669"/>
    <property type="project" value="UniProtKB-KW"/>
</dbReference>
<gene>
    <name evidence="7" type="ORF">HMPREF2130_05755</name>
</gene>
<comment type="pathway">
    <text evidence="2">Organic acid metabolism; glycolate biosynthesis; glycolate from 2-phosphoglycolate: step 1/1.</text>
</comment>
<dbReference type="InterPro" id="IPR023214">
    <property type="entry name" value="HAD_sf"/>
</dbReference>
<dbReference type="AlphaFoldDB" id="A0A096BBU5"/>
<accession>A0A096BBU5</accession>
<dbReference type="InterPro" id="IPR023198">
    <property type="entry name" value="PGP-like_dom2"/>
</dbReference>
<dbReference type="GO" id="GO:0006281">
    <property type="term" value="P:DNA repair"/>
    <property type="evidence" value="ECO:0007669"/>
    <property type="project" value="TreeGrafter"/>
</dbReference>
<dbReference type="SFLD" id="SFLDG01129">
    <property type="entry name" value="C1.5:_HAD__Beta-PGM__Phosphata"/>
    <property type="match status" value="1"/>
</dbReference>
<dbReference type="Pfam" id="PF13419">
    <property type="entry name" value="HAD_2"/>
    <property type="match status" value="1"/>
</dbReference>
<keyword evidence="7" id="KW-0378">Hydrolase</keyword>
<evidence type="ECO:0000256" key="2">
    <source>
        <dbReference type="ARBA" id="ARBA00004818"/>
    </source>
</evidence>
<evidence type="ECO:0000256" key="4">
    <source>
        <dbReference type="ARBA" id="ARBA00013078"/>
    </source>
</evidence>
<comment type="caution">
    <text evidence="7">The sequence shown here is derived from an EMBL/GenBank/DDBJ whole genome shotgun (WGS) entry which is preliminary data.</text>
</comment>
<dbReference type="SFLD" id="SFLDG01135">
    <property type="entry name" value="C1.5.6:_HAD__Beta-PGM__Phospha"/>
    <property type="match status" value="1"/>
</dbReference>
<dbReference type="Gene3D" id="3.40.50.1000">
    <property type="entry name" value="HAD superfamily/HAD-like"/>
    <property type="match status" value="1"/>
</dbReference>
<dbReference type="InterPro" id="IPR006439">
    <property type="entry name" value="HAD-SF_hydro_IA"/>
</dbReference>
<keyword evidence="5" id="KW-0113">Calvin cycle</keyword>
<dbReference type="InterPro" id="IPR036412">
    <property type="entry name" value="HAD-like_sf"/>
</dbReference>
<dbReference type="PANTHER" id="PTHR43434">
    <property type="entry name" value="PHOSPHOGLYCOLATE PHOSPHATASE"/>
    <property type="match status" value="1"/>
</dbReference>
<evidence type="ECO:0000313" key="7">
    <source>
        <dbReference type="EMBL" id="KGF30639.1"/>
    </source>
</evidence>
<dbReference type="PANTHER" id="PTHR43434:SF24">
    <property type="entry name" value="HYDROLASE-RELATED"/>
    <property type="match status" value="1"/>
</dbReference>
<dbReference type="NCBIfam" id="TIGR01549">
    <property type="entry name" value="HAD-SF-IA-v1"/>
    <property type="match status" value="1"/>
</dbReference>
<comment type="catalytic activity">
    <reaction evidence="1">
        <text>2-phosphoglycolate + H2O = glycolate + phosphate</text>
        <dbReference type="Rhea" id="RHEA:14369"/>
        <dbReference type="ChEBI" id="CHEBI:15377"/>
        <dbReference type="ChEBI" id="CHEBI:29805"/>
        <dbReference type="ChEBI" id="CHEBI:43474"/>
        <dbReference type="ChEBI" id="CHEBI:58033"/>
        <dbReference type="EC" id="3.1.3.18"/>
    </reaction>
</comment>
<evidence type="ECO:0000256" key="3">
    <source>
        <dbReference type="ARBA" id="ARBA00011233"/>
    </source>
</evidence>
<name>A0A096BBU5_9BURK</name>
<dbReference type="OrthoDB" id="9782449at2"/>